<dbReference type="CDD" id="cd02440">
    <property type="entry name" value="AdoMet_MTases"/>
    <property type="match status" value="1"/>
</dbReference>
<keyword evidence="2" id="KW-1185">Reference proteome</keyword>
<dbReference type="Pfam" id="PF07021">
    <property type="entry name" value="MetW"/>
    <property type="match status" value="1"/>
</dbReference>
<dbReference type="AlphaFoldDB" id="A0A521FZ18"/>
<dbReference type="InterPro" id="IPR029063">
    <property type="entry name" value="SAM-dependent_MTases_sf"/>
</dbReference>
<gene>
    <name evidence="1" type="ORF">CDV28_14310</name>
</gene>
<name>A0A521FZ18_9BACT</name>
<dbReference type="Gene3D" id="3.40.50.150">
    <property type="entry name" value="Vaccinia Virus protein VP39"/>
    <property type="match status" value="1"/>
</dbReference>
<dbReference type="EMBL" id="NQJD01000043">
    <property type="protein sequence ID" value="TAA74018.1"/>
    <property type="molecule type" value="Genomic_DNA"/>
</dbReference>
<dbReference type="NCBIfam" id="TIGR02081">
    <property type="entry name" value="metW"/>
    <property type="match status" value="1"/>
</dbReference>
<protein>
    <submittedName>
        <fullName evidence="1">Methionine biosynthesis protein MetW</fullName>
    </submittedName>
</protein>
<evidence type="ECO:0000313" key="1">
    <source>
        <dbReference type="EMBL" id="TAA74018.1"/>
    </source>
</evidence>
<proteinExistence type="predicted"/>
<evidence type="ECO:0000313" key="2">
    <source>
        <dbReference type="Proteomes" id="UP000316238"/>
    </source>
</evidence>
<sequence>MMTDTAAMRFDLQVISSWITPGSRVLDLGCGRGDLLFYLQNQKQVRGVGIELDEENAAFCIARGLSVLHGDLIEEVADYPENHFDYIVLSQTLQQVYDPEKLLTVLLSVGSRVIVSFPNFSHWRVRLQLLLTGAAPRNEQFPYEWYNTPNIRIITLKDFRIFVRKIDGRILKKVAISSHHHETQGEIVRRLPNWRSTYGIFMIAGGVSQQRHPAAIAQIDAQR</sequence>
<organism evidence="1 2">
    <name type="scientific">Candidatus Electronema aureum</name>
    <dbReference type="NCBI Taxonomy" id="2005002"/>
    <lineage>
        <taxon>Bacteria</taxon>
        <taxon>Pseudomonadati</taxon>
        <taxon>Thermodesulfobacteriota</taxon>
        <taxon>Desulfobulbia</taxon>
        <taxon>Desulfobulbales</taxon>
        <taxon>Desulfobulbaceae</taxon>
        <taxon>Candidatus Electronema</taxon>
    </lineage>
</organism>
<dbReference type="Proteomes" id="UP000316238">
    <property type="component" value="Unassembled WGS sequence"/>
</dbReference>
<dbReference type="SUPFAM" id="SSF53335">
    <property type="entry name" value="S-adenosyl-L-methionine-dependent methyltransferases"/>
    <property type="match status" value="1"/>
</dbReference>
<accession>A0A521FZ18</accession>
<comment type="caution">
    <text evidence="1">The sequence shown here is derived from an EMBL/GenBank/DDBJ whole genome shotgun (WGS) entry which is preliminary data.</text>
</comment>
<reference evidence="1" key="1">
    <citation type="submission" date="2017-07" db="EMBL/GenBank/DDBJ databases">
        <title>The cable genome - Insights into the physiology and evolution of filamentous bacteria capable of sulfide oxidation via long distance electron transfer.</title>
        <authorList>
            <person name="Thorup C."/>
            <person name="Bjerg J.T."/>
            <person name="Schreiber L."/>
            <person name="Nielsen L.P."/>
            <person name="Kjeldsen K.U."/>
            <person name="Boesen T."/>
            <person name="Boggild A."/>
            <person name="Meysman F."/>
            <person name="Geelhoed J."/>
            <person name="Schramm A."/>
        </authorList>
    </citation>
    <scope>NUCLEOTIDE SEQUENCE [LARGE SCALE GENOMIC DNA]</scope>
    <source>
        <strain evidence="1">GS</strain>
    </source>
</reference>
<dbReference type="InterPro" id="IPR010743">
    <property type="entry name" value="Methionine_synth_MetW"/>
</dbReference>